<accession>A0A0E0LXA7</accession>
<dbReference type="Pfam" id="PF14368">
    <property type="entry name" value="LTP_2"/>
    <property type="match status" value="1"/>
</dbReference>
<protein>
    <recommendedName>
        <fullName evidence="6">Bifunctional inhibitor/plant lipid transfer protein/seed storage helical domain-containing protein</fullName>
    </recommendedName>
</protein>
<reference evidence="7" key="2">
    <citation type="submission" date="2018-05" db="EMBL/GenBank/DDBJ databases">
        <title>OpunRS2 (Oryza punctata Reference Sequence Version 2).</title>
        <authorList>
            <person name="Zhang J."/>
            <person name="Kudrna D."/>
            <person name="Lee S."/>
            <person name="Talag J."/>
            <person name="Welchert J."/>
            <person name="Wing R.A."/>
        </authorList>
    </citation>
    <scope>NUCLEOTIDE SEQUENCE [LARGE SCALE GENOMIC DNA]</scope>
</reference>
<dbReference type="OMA" id="WCAVAVV"/>
<dbReference type="PANTHER" id="PTHR33044">
    <property type="entry name" value="BIFUNCTIONAL INHIBITOR/LIPID-TRANSFER PROTEIN/SEED STORAGE 2S ALBUMIN SUPERFAMILY PROTEIN-RELATED"/>
    <property type="match status" value="1"/>
</dbReference>
<evidence type="ECO:0000256" key="3">
    <source>
        <dbReference type="ARBA" id="ARBA00023157"/>
    </source>
</evidence>
<dbReference type="Gene3D" id="1.10.110.10">
    <property type="entry name" value="Plant lipid-transfer and hydrophobic proteins"/>
    <property type="match status" value="1"/>
</dbReference>
<dbReference type="InterPro" id="IPR016140">
    <property type="entry name" value="Bifunc_inhib/LTP/seed_store"/>
</dbReference>
<dbReference type="SMART" id="SM00499">
    <property type="entry name" value="AAI"/>
    <property type="match status" value="1"/>
</dbReference>
<reference evidence="7" key="1">
    <citation type="submission" date="2015-04" db="UniProtKB">
        <authorList>
            <consortium name="EnsemblPlants"/>
        </authorList>
    </citation>
    <scope>IDENTIFICATION</scope>
</reference>
<dbReference type="Gramene" id="OPUNC08G19740.1">
    <property type="protein sequence ID" value="OPUNC08G19740.1"/>
    <property type="gene ID" value="OPUNC08G19740"/>
</dbReference>
<dbReference type="AlphaFoldDB" id="A0A0E0LXA7"/>
<keyword evidence="8" id="KW-1185">Reference proteome</keyword>
<evidence type="ECO:0000256" key="5">
    <source>
        <dbReference type="SAM" id="SignalP"/>
    </source>
</evidence>
<keyword evidence="4" id="KW-0325">Glycoprotein</keyword>
<evidence type="ECO:0000256" key="4">
    <source>
        <dbReference type="ARBA" id="ARBA00023180"/>
    </source>
</evidence>
<name>A0A0E0LXA7_ORYPU</name>
<evidence type="ECO:0000256" key="1">
    <source>
        <dbReference type="ARBA" id="ARBA00009748"/>
    </source>
</evidence>
<keyword evidence="3" id="KW-1015">Disulfide bond</keyword>
<feature type="domain" description="Bifunctional inhibitor/plant lipid transfer protein/seed storage helical" evidence="6">
    <location>
        <begin position="39"/>
        <end position="120"/>
    </location>
</feature>
<dbReference type="EnsemblPlants" id="OPUNC08G19740.1">
    <property type="protein sequence ID" value="OPUNC08G19740.1"/>
    <property type="gene ID" value="OPUNC08G19740"/>
</dbReference>
<organism evidence="7">
    <name type="scientific">Oryza punctata</name>
    <name type="common">Red rice</name>
    <dbReference type="NCBI Taxonomy" id="4537"/>
    <lineage>
        <taxon>Eukaryota</taxon>
        <taxon>Viridiplantae</taxon>
        <taxon>Streptophyta</taxon>
        <taxon>Embryophyta</taxon>
        <taxon>Tracheophyta</taxon>
        <taxon>Spermatophyta</taxon>
        <taxon>Magnoliopsida</taxon>
        <taxon>Liliopsida</taxon>
        <taxon>Poales</taxon>
        <taxon>Poaceae</taxon>
        <taxon>BOP clade</taxon>
        <taxon>Oryzoideae</taxon>
        <taxon>Oryzeae</taxon>
        <taxon>Oryzinae</taxon>
        <taxon>Oryza</taxon>
    </lineage>
</organism>
<dbReference type="CDD" id="cd00010">
    <property type="entry name" value="AAI_LTSS"/>
    <property type="match status" value="1"/>
</dbReference>
<dbReference type="InterPro" id="IPR043325">
    <property type="entry name" value="LTSS"/>
</dbReference>
<dbReference type="eggNOG" id="ENOG502S13V">
    <property type="taxonomic scope" value="Eukaryota"/>
</dbReference>
<comment type="similarity">
    <text evidence="1">Belongs to the plant LTP family.</text>
</comment>
<keyword evidence="2 5" id="KW-0732">Signal</keyword>
<dbReference type="InterPro" id="IPR036312">
    <property type="entry name" value="Bifun_inhib/LTP/seed_sf"/>
</dbReference>
<feature type="signal peptide" evidence="5">
    <location>
        <begin position="1"/>
        <end position="22"/>
    </location>
</feature>
<evidence type="ECO:0000256" key="2">
    <source>
        <dbReference type="ARBA" id="ARBA00022729"/>
    </source>
</evidence>
<evidence type="ECO:0000259" key="6">
    <source>
        <dbReference type="SMART" id="SM00499"/>
    </source>
</evidence>
<evidence type="ECO:0000313" key="8">
    <source>
        <dbReference type="Proteomes" id="UP000026962"/>
    </source>
</evidence>
<dbReference type="HOGENOM" id="CLU_089796_2_0_1"/>
<evidence type="ECO:0000313" key="7">
    <source>
        <dbReference type="EnsemblPlants" id="OPUNC08G19740.1"/>
    </source>
</evidence>
<dbReference type="Proteomes" id="UP000026962">
    <property type="component" value="Chromosome 8"/>
</dbReference>
<dbReference type="STRING" id="4537.A0A0E0LXA7"/>
<feature type="chain" id="PRO_5002366820" description="Bifunctional inhibitor/plant lipid transfer protein/seed storage helical domain-containing protein" evidence="5">
    <location>
        <begin position="23"/>
        <end position="185"/>
    </location>
</feature>
<proteinExistence type="inferred from homology"/>
<sequence>MAAWRGLALSVVVAWCVATAAAATPTPAAGAPNALQSKCQQDFTKLTDCMDYATGHEDAPSSTCCGDMSATQQARPECLCYIIQQVHSGRNEVQSLGLRFDRLLAMPAACKLPNANVSLCINLLHLTPSSPDYALFANASKAATTPSSTTPGAAAATAGGFKVQAGLSYGVVAAAVVSAVFSSIF</sequence>
<dbReference type="SUPFAM" id="SSF47699">
    <property type="entry name" value="Bifunctional inhibitor/lipid-transfer protein/seed storage 2S albumin"/>
    <property type="match status" value="1"/>
</dbReference>